<feature type="transmembrane region" description="Helical" evidence="2">
    <location>
        <begin position="169"/>
        <end position="190"/>
    </location>
</feature>
<dbReference type="STRING" id="1219011.GCA_001895045_01341"/>
<evidence type="ECO:0000256" key="2">
    <source>
        <dbReference type="SAM" id="Phobius"/>
    </source>
</evidence>
<keyword evidence="2" id="KW-1133">Transmembrane helix</keyword>
<feature type="transmembrane region" description="Helical" evidence="2">
    <location>
        <begin position="59"/>
        <end position="75"/>
    </location>
</feature>
<keyword evidence="2" id="KW-0812">Transmembrane</keyword>
<evidence type="ECO:0000313" key="5">
    <source>
        <dbReference type="EMBL" id="SQI38825.1"/>
    </source>
</evidence>
<organism evidence="5 6">
    <name type="scientific">Rhodococcus coprophilus</name>
    <dbReference type="NCBI Taxonomy" id="38310"/>
    <lineage>
        <taxon>Bacteria</taxon>
        <taxon>Bacillati</taxon>
        <taxon>Actinomycetota</taxon>
        <taxon>Actinomycetes</taxon>
        <taxon>Mycobacteriales</taxon>
        <taxon>Nocardiaceae</taxon>
        <taxon>Rhodococcus</taxon>
    </lineage>
</organism>
<proteinExistence type="predicted"/>
<keyword evidence="6" id="KW-1185">Reference proteome</keyword>
<feature type="domain" description="Alpha/beta-hydrolase N-terminal" evidence="4">
    <location>
        <begin position="49"/>
        <end position="232"/>
    </location>
</feature>
<dbReference type="Pfam" id="PF15420">
    <property type="entry name" value="Abhydrolase_9_N"/>
    <property type="match status" value="1"/>
</dbReference>
<protein>
    <submittedName>
        <fullName evidence="5">Hypothetical membrane protein</fullName>
    </submittedName>
</protein>
<dbReference type="SUPFAM" id="SSF53474">
    <property type="entry name" value="alpha/beta-Hydrolases"/>
    <property type="match status" value="1"/>
</dbReference>
<evidence type="ECO:0000259" key="3">
    <source>
        <dbReference type="Pfam" id="PF10081"/>
    </source>
</evidence>
<dbReference type="InterPro" id="IPR027788">
    <property type="entry name" value="Alpha/beta-hydrolase_N_dom"/>
</dbReference>
<gene>
    <name evidence="5" type="ORF">NCTC10994_04067</name>
</gene>
<feature type="transmembrane region" description="Helical" evidence="2">
    <location>
        <begin position="96"/>
        <end position="115"/>
    </location>
</feature>
<dbReference type="RefSeq" id="WP_084722478.1">
    <property type="nucleotide sequence ID" value="NZ_JAFBBL010000001.1"/>
</dbReference>
<feature type="transmembrane region" description="Helical" evidence="2">
    <location>
        <begin position="32"/>
        <end position="53"/>
    </location>
</feature>
<name>A0A2X4XFZ3_9NOCA</name>
<evidence type="ECO:0000256" key="1">
    <source>
        <dbReference type="SAM" id="MobiDB-lite"/>
    </source>
</evidence>
<dbReference type="KEGG" id="rcr:NCTC10994_04067"/>
<accession>A0A2X4XFZ3</accession>
<feature type="region of interest" description="Disordered" evidence="1">
    <location>
        <begin position="1"/>
        <end position="23"/>
    </location>
</feature>
<dbReference type="Proteomes" id="UP000249091">
    <property type="component" value="Chromosome 1"/>
</dbReference>
<reference evidence="5 6" key="1">
    <citation type="submission" date="2018-06" db="EMBL/GenBank/DDBJ databases">
        <authorList>
            <consortium name="Pathogen Informatics"/>
            <person name="Doyle S."/>
        </authorList>
    </citation>
    <scope>NUCLEOTIDE SEQUENCE [LARGE SCALE GENOMIC DNA]</scope>
    <source>
        <strain evidence="5 6">NCTC10994</strain>
    </source>
</reference>
<evidence type="ECO:0000259" key="4">
    <source>
        <dbReference type="Pfam" id="PF15420"/>
    </source>
</evidence>
<keyword evidence="2" id="KW-0472">Membrane</keyword>
<feature type="domain" description="Alpha/beta-hydrolase catalytic" evidence="3">
    <location>
        <begin position="392"/>
        <end position="459"/>
    </location>
</feature>
<dbReference type="InterPro" id="IPR029058">
    <property type="entry name" value="AB_hydrolase_fold"/>
</dbReference>
<dbReference type="AlphaFoldDB" id="A0A2X4XFZ3"/>
<evidence type="ECO:0000313" key="6">
    <source>
        <dbReference type="Proteomes" id="UP000249091"/>
    </source>
</evidence>
<dbReference type="Pfam" id="PF10081">
    <property type="entry name" value="Abhydrolase_9"/>
    <property type="match status" value="2"/>
</dbReference>
<sequence>MSTLTREPGNRSAPPSRPSPARRLRGALDASTPAIGTSALVAVALCLSLAPSLLPRTSAIQGVVCGLAIALALAGREGVRRLRTAHPAPASGEAEVRCLAAAVAAASVVVAGTGAHHWQSALRETMGQATIGLSYWLEVCAAGTVVAAAAIFAGRAIRALVRHRKGRRIVAAVGTALLAAWFGFGSALFFPPAGNADPASASPIPAAPGLAGSEDSLVGWDTLGREGRRFVSIASSGSAVRTYVGLGSAPDVPSRASLAVRESERAGGFDRGHLVLAIPTGSGWVDAQAVEGFERRWGNDVAIVAQQYSDAPSWMTFLTDRDAASDSARALTSAVRAHIDTLPASQRPEVHVYGQSLGASGAAAALTNTEAGSCAAFLAGPPAGVHLPGGTVLANTSDPVVWWEPALLWSPPDLSHARVDAPVPAWLPLVTFVHTTVDLLTSLDTAPGHGHRYGQDQADCSA</sequence>
<feature type="transmembrane region" description="Helical" evidence="2">
    <location>
        <begin position="135"/>
        <end position="157"/>
    </location>
</feature>
<dbReference type="EMBL" id="LS483468">
    <property type="protein sequence ID" value="SQI38825.1"/>
    <property type="molecule type" value="Genomic_DNA"/>
</dbReference>
<dbReference type="InterPro" id="IPR027787">
    <property type="entry name" value="Alpha/beta-hydrolase_catalytic"/>
</dbReference>
<feature type="domain" description="Alpha/beta-hydrolase catalytic" evidence="3">
    <location>
        <begin position="240"/>
        <end position="383"/>
    </location>
</feature>